<keyword evidence="2" id="KW-0540">Nuclease</keyword>
<evidence type="ECO:0000259" key="1">
    <source>
        <dbReference type="Pfam" id="PF05685"/>
    </source>
</evidence>
<organism evidence="2">
    <name type="scientific">Planktothricoides sp. SpSt-374</name>
    <dbReference type="NCBI Taxonomy" id="2282167"/>
    <lineage>
        <taxon>Bacteria</taxon>
        <taxon>Bacillati</taxon>
        <taxon>Cyanobacteriota</taxon>
        <taxon>Cyanophyceae</taxon>
        <taxon>Oscillatoriophycideae</taxon>
        <taxon>Oscillatoriales</taxon>
        <taxon>Oscillatoriaceae</taxon>
        <taxon>Planktothricoides</taxon>
    </lineage>
</organism>
<dbReference type="CDD" id="cd06260">
    <property type="entry name" value="DUF820-like"/>
    <property type="match status" value="1"/>
</dbReference>
<dbReference type="AlphaFoldDB" id="A0A7C3VI61"/>
<accession>A0A7C3VI61</accession>
<dbReference type="InterPro" id="IPR008538">
    <property type="entry name" value="Uma2"/>
</dbReference>
<dbReference type="SUPFAM" id="SSF52980">
    <property type="entry name" value="Restriction endonuclease-like"/>
    <property type="match status" value="1"/>
</dbReference>
<dbReference type="PANTHER" id="PTHR34107">
    <property type="entry name" value="SLL0198 PROTEIN-RELATED"/>
    <property type="match status" value="1"/>
</dbReference>
<keyword evidence="2" id="KW-0378">Hydrolase</keyword>
<sequence>MVATVEAITVGLPTPLRLQFDLTEEQFWQLCQENRDLKFERTATGELIIMPPTGGETGHRNGRITQRLMNWADGNELGRVFDSSTGFKLPNGADRSPDAAWVKIERWQGLTPEQKKKFLPLCPDFVVELRSESDNLNNLQEKMVEYQSNGAQLGWLIDPQNQRVEIYRPGKEVEILENPAALSGEDVLPGFMLDLKEIL</sequence>
<gene>
    <name evidence="2" type="ORF">ENR15_04660</name>
</gene>
<dbReference type="GO" id="GO:0004519">
    <property type="term" value="F:endonuclease activity"/>
    <property type="evidence" value="ECO:0007669"/>
    <property type="project" value="UniProtKB-KW"/>
</dbReference>
<dbReference type="Gene3D" id="3.90.1570.10">
    <property type="entry name" value="tt1808, chain A"/>
    <property type="match status" value="1"/>
</dbReference>
<evidence type="ECO:0000313" key="2">
    <source>
        <dbReference type="EMBL" id="HGF99956.1"/>
    </source>
</evidence>
<dbReference type="Pfam" id="PF05685">
    <property type="entry name" value="Uma2"/>
    <property type="match status" value="1"/>
</dbReference>
<keyword evidence="2" id="KW-0255">Endonuclease</keyword>
<reference evidence="2" key="1">
    <citation type="journal article" date="2020" name="mSystems">
        <title>Genome- and Community-Level Interaction Insights into Carbon Utilization and Element Cycling Functions of Hydrothermarchaeota in Hydrothermal Sediment.</title>
        <authorList>
            <person name="Zhou Z."/>
            <person name="Liu Y."/>
            <person name="Xu W."/>
            <person name="Pan J."/>
            <person name="Luo Z.H."/>
            <person name="Li M."/>
        </authorList>
    </citation>
    <scope>NUCLEOTIDE SEQUENCE [LARGE SCALE GENOMIC DNA]</scope>
    <source>
        <strain evidence="2">SpSt-374</strain>
    </source>
</reference>
<name>A0A7C3VI61_9CYAN</name>
<comment type="caution">
    <text evidence="2">The sequence shown here is derived from an EMBL/GenBank/DDBJ whole genome shotgun (WGS) entry which is preliminary data.</text>
</comment>
<dbReference type="PANTHER" id="PTHR34107:SF7">
    <property type="entry name" value="SLR2092 PROTEIN"/>
    <property type="match status" value="1"/>
</dbReference>
<dbReference type="InterPro" id="IPR012296">
    <property type="entry name" value="Nuclease_put_TT1808"/>
</dbReference>
<dbReference type="EMBL" id="DSPX01000043">
    <property type="protein sequence ID" value="HGF99956.1"/>
    <property type="molecule type" value="Genomic_DNA"/>
</dbReference>
<protein>
    <submittedName>
        <fullName evidence="2">Uma2 family endonuclease</fullName>
    </submittedName>
</protein>
<dbReference type="InterPro" id="IPR011335">
    <property type="entry name" value="Restrct_endonuc-II-like"/>
</dbReference>
<feature type="domain" description="Putative restriction endonuclease" evidence="1">
    <location>
        <begin position="25"/>
        <end position="195"/>
    </location>
</feature>
<proteinExistence type="predicted"/>